<dbReference type="PANTHER" id="PTHR14796:SF5">
    <property type="entry name" value="NEURENSIN-2"/>
    <property type="match status" value="1"/>
</dbReference>
<keyword evidence="1" id="KW-0472">Membrane</keyword>
<evidence type="ECO:0000256" key="1">
    <source>
        <dbReference type="SAM" id="Phobius"/>
    </source>
</evidence>
<keyword evidence="1" id="KW-0812">Transmembrane</keyword>
<proteinExistence type="predicted"/>
<keyword evidence="3" id="KW-1185">Reference proteome</keyword>
<feature type="transmembrane region" description="Helical" evidence="1">
    <location>
        <begin position="57"/>
        <end position="83"/>
    </location>
</feature>
<evidence type="ECO:0000313" key="3">
    <source>
        <dbReference type="Proteomes" id="UP001369086"/>
    </source>
</evidence>
<sequence length="222" mass="23583">MAARGDQSGMWGTTAGQRFGVRSYLHLFYEDCAFSQPEEDPEEPEGTLSSWASSHPLLWRASLTTGILVLLMGVVALGTGLLVPPMIEGFGEGELQVVDQQAIEYNQALERCALAGGILLTLGGTALLACVLICPLRRVLEKPKEQELAAFSKVHCAAASSIQCGALYKELAAFSIVHCAAASSIQCGALYKELAAFSIEHCTAASSIQCGSFSLKSWQPSP</sequence>
<protein>
    <submittedName>
        <fullName evidence="2">Neurensin-1-like</fullName>
    </submittedName>
</protein>
<keyword evidence="1" id="KW-1133">Transmembrane helix</keyword>
<comment type="caution">
    <text evidence="2">The sequence shown here is derived from an EMBL/GenBank/DDBJ whole genome shotgun (WGS) entry which is preliminary data.</text>
</comment>
<organism evidence="2 3">
    <name type="scientific">Huso huso</name>
    <name type="common">Beluga</name>
    <name type="synonym">Acipenser huso</name>
    <dbReference type="NCBI Taxonomy" id="61971"/>
    <lineage>
        <taxon>Eukaryota</taxon>
        <taxon>Metazoa</taxon>
        <taxon>Chordata</taxon>
        <taxon>Craniata</taxon>
        <taxon>Vertebrata</taxon>
        <taxon>Euteleostomi</taxon>
        <taxon>Actinopterygii</taxon>
        <taxon>Chondrostei</taxon>
        <taxon>Acipenseriformes</taxon>
        <taxon>Acipenseridae</taxon>
        <taxon>Huso</taxon>
    </lineage>
</organism>
<feature type="transmembrane region" description="Helical" evidence="1">
    <location>
        <begin position="113"/>
        <end position="134"/>
    </location>
</feature>
<dbReference type="InterPro" id="IPR024883">
    <property type="entry name" value="Neurensin"/>
</dbReference>
<dbReference type="Pfam" id="PF14927">
    <property type="entry name" value="Neurensin"/>
    <property type="match status" value="1"/>
</dbReference>
<gene>
    <name evidence="2" type="ORF">HHUSO_G20288</name>
</gene>
<dbReference type="Proteomes" id="UP001369086">
    <property type="component" value="Unassembled WGS sequence"/>
</dbReference>
<dbReference type="PANTHER" id="PTHR14796">
    <property type="entry name" value="NEURENSIN 1-RELATED"/>
    <property type="match status" value="1"/>
</dbReference>
<accession>A0ABR0Z3Y9</accession>
<evidence type="ECO:0000313" key="2">
    <source>
        <dbReference type="EMBL" id="KAK6479526.1"/>
    </source>
</evidence>
<name>A0ABR0Z3Y9_HUSHU</name>
<dbReference type="EMBL" id="JAHFZB010000018">
    <property type="protein sequence ID" value="KAK6479526.1"/>
    <property type="molecule type" value="Genomic_DNA"/>
</dbReference>
<reference evidence="2 3" key="1">
    <citation type="submission" date="2021-05" db="EMBL/GenBank/DDBJ databases">
        <authorList>
            <person name="Zahm M."/>
            <person name="Klopp C."/>
            <person name="Cabau C."/>
            <person name="Kuhl H."/>
            <person name="Suciu R."/>
            <person name="Ciorpac M."/>
            <person name="Holostenco D."/>
            <person name="Gessner J."/>
            <person name="Wuertz S."/>
            <person name="Hohne C."/>
            <person name="Stock M."/>
            <person name="Gislard M."/>
            <person name="Lluch J."/>
            <person name="Milhes M."/>
            <person name="Lampietro C."/>
            <person name="Lopez Roques C."/>
            <person name="Donnadieu C."/>
            <person name="Du K."/>
            <person name="Schartl M."/>
            <person name="Guiguen Y."/>
        </authorList>
    </citation>
    <scope>NUCLEOTIDE SEQUENCE [LARGE SCALE GENOMIC DNA]</scope>
    <source>
        <strain evidence="2">Hh-F2</strain>
        <tissue evidence="2">Blood</tissue>
    </source>
</reference>